<gene>
    <name evidence="6" type="ORF">DCF15_00150</name>
</gene>
<dbReference type="InterPro" id="IPR002130">
    <property type="entry name" value="Cyclophilin-type_PPIase_dom"/>
</dbReference>
<dbReference type="Pfam" id="PF00160">
    <property type="entry name" value="Pro_isomerase"/>
    <property type="match status" value="1"/>
</dbReference>
<dbReference type="EC" id="5.2.1.8" evidence="1"/>
<reference evidence="7" key="1">
    <citation type="submission" date="2018-04" db="EMBL/GenBank/DDBJ databases">
        <authorList>
            <person name="Cornet L."/>
        </authorList>
    </citation>
    <scope>NUCLEOTIDE SEQUENCE [LARGE SCALE GENOMIC DNA]</scope>
</reference>
<proteinExistence type="predicted"/>
<keyword evidence="3" id="KW-0697">Rotamase</keyword>
<evidence type="ECO:0000313" key="7">
    <source>
        <dbReference type="Proteomes" id="UP000249794"/>
    </source>
</evidence>
<dbReference type="AlphaFoldDB" id="A0A2W5A2C8"/>
<keyword evidence="2" id="KW-0793">Thylakoid</keyword>
<dbReference type="SUPFAM" id="SSF50891">
    <property type="entry name" value="Cyclophilin-like"/>
    <property type="match status" value="1"/>
</dbReference>
<evidence type="ECO:0000256" key="1">
    <source>
        <dbReference type="ARBA" id="ARBA00013194"/>
    </source>
</evidence>
<dbReference type="EMBL" id="QBMP01000001">
    <property type="protein sequence ID" value="PZO61348.1"/>
    <property type="molecule type" value="Genomic_DNA"/>
</dbReference>
<comment type="caution">
    <text evidence="6">The sequence shown here is derived from an EMBL/GenBank/DDBJ whole genome shotgun (WGS) entry which is preliminary data.</text>
</comment>
<keyword evidence="4 6" id="KW-0413">Isomerase</keyword>
<evidence type="ECO:0000259" key="5">
    <source>
        <dbReference type="PROSITE" id="PS50072"/>
    </source>
</evidence>
<dbReference type="InterPro" id="IPR044665">
    <property type="entry name" value="E_coli_cyclophilin_A-like"/>
</dbReference>
<accession>A0A2W5A2C8</accession>
<dbReference type="Gene3D" id="1.20.120.290">
    <property type="entry name" value="Oxygen-evolving enhancer protein 3 (PsbQ), four-helix up-down bundle"/>
    <property type="match status" value="1"/>
</dbReference>
<dbReference type="GO" id="GO:0003755">
    <property type="term" value="F:peptidyl-prolyl cis-trans isomerase activity"/>
    <property type="evidence" value="ECO:0007669"/>
    <property type="project" value="UniProtKB-KW"/>
</dbReference>
<evidence type="ECO:0000256" key="4">
    <source>
        <dbReference type="ARBA" id="ARBA00023235"/>
    </source>
</evidence>
<dbReference type="PROSITE" id="PS50072">
    <property type="entry name" value="CSA_PPIASE_2"/>
    <property type="match status" value="1"/>
</dbReference>
<dbReference type="CDD" id="cd01924">
    <property type="entry name" value="cyclophilin_TLP40_like"/>
    <property type="match status" value="1"/>
</dbReference>
<evidence type="ECO:0000256" key="3">
    <source>
        <dbReference type="ARBA" id="ARBA00023110"/>
    </source>
</evidence>
<dbReference type="InterPro" id="IPR023222">
    <property type="entry name" value="PsbQ-like_dom_sf"/>
</dbReference>
<dbReference type="InterPro" id="IPR048563">
    <property type="entry name" value="CYP38_PsbQ-like"/>
</dbReference>
<dbReference type="InterPro" id="IPR029000">
    <property type="entry name" value="Cyclophilin-like_dom_sf"/>
</dbReference>
<dbReference type="Proteomes" id="UP000249794">
    <property type="component" value="Unassembled WGS sequence"/>
</dbReference>
<feature type="domain" description="PPIase cyclophilin-type" evidence="5">
    <location>
        <begin position="215"/>
        <end position="372"/>
    </location>
</feature>
<sequence>MNLRSPFSIGRLSLIKQPFISLATSSISGLILSLILSASCLFGAAAPAQASLIGSGFSPLLAGLPPGNAVTDGAALLRYSLPIDNPEIRSVQGDLEGLSEWLRSKRWGPMKKDVTKVERVLTRKREAILAAVPAERQAQAGEIIDSLSADIEPILAAITAKDKENVWVQRKLMLDQIGALEELMVNGYPFEVPTEYDNLPQLKGRATVKFTTTQGNVTVVADGYSAPVTAGNFIDLVNKKFYDNLPFIRAEDFYVLQTGDPDGAAEGYIDPKTNEYRAIPMEILVKGDSKPIYGYTLEEIGQYMDEPILPFNSYGSLALARPGDDNNGGSSQFFFFLFEAELTPAGRNMLDGRYAVFGYTIDGKDVLRKLKAGDQILSAEVVDGLENLVQPRV</sequence>
<protein>
    <recommendedName>
        <fullName evidence="1">peptidylprolyl isomerase</fullName>
        <ecNumber evidence="1">5.2.1.8</ecNumber>
    </recommendedName>
</protein>
<organism evidence="6 7">
    <name type="scientific">Phormidesmis priestleyi</name>
    <dbReference type="NCBI Taxonomy" id="268141"/>
    <lineage>
        <taxon>Bacteria</taxon>
        <taxon>Bacillati</taxon>
        <taxon>Cyanobacteriota</taxon>
        <taxon>Cyanophyceae</taxon>
        <taxon>Leptolyngbyales</taxon>
        <taxon>Leptolyngbyaceae</taxon>
        <taxon>Phormidesmis</taxon>
    </lineage>
</organism>
<reference evidence="6 7" key="2">
    <citation type="submission" date="2018-06" db="EMBL/GenBank/DDBJ databases">
        <title>Metagenomic assembly of (sub)arctic Cyanobacteria and their associated microbiome from non-axenic cultures.</title>
        <authorList>
            <person name="Baurain D."/>
        </authorList>
    </citation>
    <scope>NUCLEOTIDE SEQUENCE [LARGE SCALE GENOMIC DNA]</scope>
    <source>
        <strain evidence="6">ULC027bin1</strain>
    </source>
</reference>
<evidence type="ECO:0000256" key="2">
    <source>
        <dbReference type="ARBA" id="ARBA00023078"/>
    </source>
</evidence>
<dbReference type="PANTHER" id="PTHR43246">
    <property type="entry name" value="PEPTIDYL-PROLYL CIS-TRANS ISOMERASE CYP38, CHLOROPLASTIC"/>
    <property type="match status" value="1"/>
</dbReference>
<dbReference type="Pfam" id="PF21329">
    <property type="entry name" value="CYP38_PsbQ-like"/>
    <property type="match status" value="1"/>
</dbReference>
<dbReference type="SUPFAM" id="SSF101112">
    <property type="entry name" value="Oxygen-evolving enhancer protein 3"/>
    <property type="match status" value="1"/>
</dbReference>
<dbReference type="Gene3D" id="2.40.100.10">
    <property type="entry name" value="Cyclophilin-like"/>
    <property type="match status" value="1"/>
</dbReference>
<name>A0A2W5A2C8_9CYAN</name>
<evidence type="ECO:0000313" key="6">
    <source>
        <dbReference type="EMBL" id="PZO61348.1"/>
    </source>
</evidence>